<dbReference type="Pfam" id="PF17836">
    <property type="entry name" value="PglD_N"/>
    <property type="match status" value="1"/>
</dbReference>
<feature type="domain" description="PglD N-terminal" evidence="5">
    <location>
        <begin position="6"/>
        <end position="95"/>
    </location>
</feature>
<feature type="active site" description="Proton acceptor" evidence="3">
    <location>
        <position position="152"/>
    </location>
</feature>
<evidence type="ECO:0000313" key="6">
    <source>
        <dbReference type="EMBL" id="SFO00262.1"/>
    </source>
</evidence>
<dbReference type="InterPro" id="IPR020019">
    <property type="entry name" value="AcTrfase_PglD-like"/>
</dbReference>
<proteinExistence type="predicted"/>
<dbReference type="OrthoDB" id="9801456at2"/>
<dbReference type="PANTHER" id="PTHR43300:SF7">
    <property type="entry name" value="UDP-N-ACETYLBACILLOSAMINE N-ACETYLTRANSFERASE"/>
    <property type="match status" value="1"/>
</dbReference>
<dbReference type="InterPro" id="IPR001451">
    <property type="entry name" value="Hexapep"/>
</dbReference>
<feature type="site" description="Increases basicity of active site His" evidence="3">
    <location>
        <position position="153"/>
    </location>
</feature>
<feature type="binding site" evidence="4">
    <location>
        <position position="161"/>
    </location>
    <ligand>
        <name>acetyl-CoA</name>
        <dbReference type="ChEBI" id="CHEBI:57288"/>
    </ligand>
</feature>
<organism evidence="6 7">
    <name type="scientific">Anaerocolumna aminovalerica</name>
    <dbReference type="NCBI Taxonomy" id="1527"/>
    <lineage>
        <taxon>Bacteria</taxon>
        <taxon>Bacillati</taxon>
        <taxon>Bacillota</taxon>
        <taxon>Clostridia</taxon>
        <taxon>Lachnospirales</taxon>
        <taxon>Lachnospiraceae</taxon>
        <taxon>Anaerocolumna</taxon>
    </lineage>
</organism>
<sequence length="225" mass="23827">MSEAKKILLIGGGGHCISVLDSLLSSYNYEEIGIVDKRPTMMGKTDSIADQYTIMGIPIVGSDDDLKKLYADGYTHAFITVGSVGDVTIRKELYELVKSFGFYIPNIIDKTGIVSSYAICGEGIFVGKKAVINAGSKIGNCAIINTASVIEHECTIGDFVHVAPGSIVCGKVHVGNESHIGAGTIIKQGIEIGTETMIGAGSVVVKNIVSYVTAYGNPCKEMLKR</sequence>
<dbReference type="GO" id="GO:0016746">
    <property type="term" value="F:acyltransferase activity"/>
    <property type="evidence" value="ECO:0007669"/>
    <property type="project" value="UniProtKB-KW"/>
</dbReference>
<evidence type="ECO:0000256" key="2">
    <source>
        <dbReference type="ARBA" id="ARBA00022737"/>
    </source>
</evidence>
<keyword evidence="1 6" id="KW-0808">Transferase</keyword>
<dbReference type="InterPro" id="IPR011004">
    <property type="entry name" value="Trimer_LpxA-like_sf"/>
</dbReference>
<keyword evidence="2" id="KW-0677">Repeat</keyword>
<keyword evidence="6" id="KW-0012">Acyltransferase</keyword>
<dbReference type="CDD" id="cd03360">
    <property type="entry name" value="LbH_AT_putative"/>
    <property type="match status" value="1"/>
</dbReference>
<feature type="binding site" evidence="4">
    <location>
        <position position="85"/>
    </location>
    <ligand>
        <name>substrate</name>
    </ligand>
</feature>
<evidence type="ECO:0000313" key="7">
    <source>
        <dbReference type="Proteomes" id="UP000198806"/>
    </source>
</evidence>
<dbReference type="AlphaFoldDB" id="A0A1I5DM11"/>
<dbReference type="PANTHER" id="PTHR43300">
    <property type="entry name" value="ACETYLTRANSFERASE"/>
    <property type="match status" value="1"/>
</dbReference>
<keyword evidence="7" id="KW-1185">Reference proteome</keyword>
<accession>A0A1I5DM11</accession>
<evidence type="ECO:0000259" key="5">
    <source>
        <dbReference type="Pfam" id="PF17836"/>
    </source>
</evidence>
<dbReference type="SUPFAM" id="SSF51161">
    <property type="entry name" value="Trimeric LpxA-like enzymes"/>
    <property type="match status" value="1"/>
</dbReference>
<dbReference type="InterPro" id="IPR050179">
    <property type="entry name" value="Trans_hexapeptide_repeat"/>
</dbReference>
<dbReference type="Gene3D" id="3.40.50.20">
    <property type="match status" value="1"/>
</dbReference>
<dbReference type="Pfam" id="PF00132">
    <property type="entry name" value="Hexapep"/>
    <property type="match status" value="1"/>
</dbReference>
<dbReference type="InterPro" id="IPR041561">
    <property type="entry name" value="PglD_N"/>
</dbReference>
<evidence type="ECO:0000256" key="4">
    <source>
        <dbReference type="PIRSR" id="PIRSR620019-2"/>
    </source>
</evidence>
<dbReference type="EMBL" id="FOWD01000006">
    <property type="protein sequence ID" value="SFO00262.1"/>
    <property type="molecule type" value="Genomic_DNA"/>
</dbReference>
<dbReference type="Proteomes" id="UP000198806">
    <property type="component" value="Unassembled WGS sequence"/>
</dbReference>
<dbReference type="NCBIfam" id="TIGR03570">
    <property type="entry name" value="NeuD_NnaD"/>
    <property type="match status" value="1"/>
</dbReference>
<dbReference type="STRING" id="1527.SAMN04489757_10684"/>
<name>A0A1I5DM11_9FIRM</name>
<dbReference type="RefSeq" id="WP_091684988.1">
    <property type="nucleotide sequence ID" value="NZ_BAABFM010000013.1"/>
</dbReference>
<evidence type="ECO:0000256" key="3">
    <source>
        <dbReference type="PIRSR" id="PIRSR620019-1"/>
    </source>
</evidence>
<evidence type="ECO:0000256" key="1">
    <source>
        <dbReference type="ARBA" id="ARBA00022679"/>
    </source>
</evidence>
<dbReference type="InterPro" id="IPR018357">
    <property type="entry name" value="Hexapep_transf_CS"/>
</dbReference>
<dbReference type="PROSITE" id="PS00101">
    <property type="entry name" value="HEXAPEP_TRANSFERASES"/>
    <property type="match status" value="1"/>
</dbReference>
<dbReference type="Gene3D" id="2.160.10.10">
    <property type="entry name" value="Hexapeptide repeat proteins"/>
    <property type="match status" value="1"/>
</dbReference>
<gene>
    <name evidence="6" type="ORF">SAMN04489757_10684</name>
</gene>
<protein>
    <submittedName>
        <fullName evidence="6">Sugar O-acyltransferase, sialic acid O-acetyltransferase NeuD family</fullName>
    </submittedName>
</protein>
<reference evidence="6 7" key="1">
    <citation type="submission" date="2016-10" db="EMBL/GenBank/DDBJ databases">
        <authorList>
            <person name="de Groot N.N."/>
        </authorList>
    </citation>
    <scope>NUCLEOTIDE SEQUENCE [LARGE SCALE GENOMIC DNA]</scope>
    <source>
        <strain evidence="6 7">DSM 1283</strain>
    </source>
</reference>